<evidence type="ECO:0000313" key="6">
    <source>
        <dbReference type="EMBL" id="BAX57327.1"/>
    </source>
</evidence>
<organism evidence="6 7">
    <name type="scientific">Burkholderia stabilis</name>
    <dbReference type="NCBI Taxonomy" id="95485"/>
    <lineage>
        <taxon>Bacteria</taxon>
        <taxon>Pseudomonadati</taxon>
        <taxon>Pseudomonadota</taxon>
        <taxon>Betaproteobacteria</taxon>
        <taxon>Burkholderiales</taxon>
        <taxon>Burkholderiaceae</taxon>
        <taxon>Burkholderia</taxon>
        <taxon>Burkholderia cepacia complex</taxon>
    </lineage>
</organism>
<keyword evidence="3 5" id="KW-1133">Transmembrane helix</keyword>
<dbReference type="GO" id="GO:0016020">
    <property type="term" value="C:membrane"/>
    <property type="evidence" value="ECO:0007669"/>
    <property type="project" value="UniProtKB-SubCell"/>
</dbReference>
<protein>
    <submittedName>
        <fullName evidence="6">DoxX family protein</fullName>
    </submittedName>
</protein>
<dbReference type="Pfam" id="PF07681">
    <property type="entry name" value="DoxX"/>
    <property type="match status" value="1"/>
</dbReference>
<dbReference type="EMBL" id="AP018111">
    <property type="protein sequence ID" value="BAX57327.1"/>
    <property type="molecule type" value="Genomic_DNA"/>
</dbReference>
<evidence type="ECO:0000256" key="3">
    <source>
        <dbReference type="ARBA" id="ARBA00022989"/>
    </source>
</evidence>
<dbReference type="InterPro" id="IPR032808">
    <property type="entry name" value="DoxX"/>
</dbReference>
<feature type="transmembrane region" description="Helical" evidence="5">
    <location>
        <begin position="24"/>
        <end position="43"/>
    </location>
</feature>
<feature type="transmembrane region" description="Helical" evidence="5">
    <location>
        <begin position="63"/>
        <end position="83"/>
    </location>
</feature>
<dbReference type="AlphaFoldDB" id="A0A1Y1BIC1"/>
<dbReference type="Proteomes" id="UP000218432">
    <property type="component" value="Chromosome 1"/>
</dbReference>
<evidence type="ECO:0000256" key="4">
    <source>
        <dbReference type="ARBA" id="ARBA00023136"/>
    </source>
</evidence>
<proteinExistence type="predicted"/>
<feature type="transmembrane region" description="Helical" evidence="5">
    <location>
        <begin position="88"/>
        <end position="105"/>
    </location>
</feature>
<keyword evidence="2 5" id="KW-0812">Transmembrane</keyword>
<evidence type="ECO:0000256" key="5">
    <source>
        <dbReference type="SAM" id="Phobius"/>
    </source>
</evidence>
<comment type="subcellular location">
    <subcellularLocation>
        <location evidence="1">Membrane</location>
        <topology evidence="1">Multi-pass membrane protein</topology>
    </subcellularLocation>
</comment>
<name>A0A1Y1BIC1_9BURK</name>
<reference evidence="6 7" key="1">
    <citation type="journal article" date="2017" name="Genome Announc.">
        <title>Complete Genome Sequence of Burkholderia stabilis FERMP-21014.</title>
        <authorList>
            <person name="Konishi K."/>
            <person name="Kumagai T."/>
            <person name="Sakasegawa S."/>
            <person name="Tamura T."/>
        </authorList>
    </citation>
    <scope>NUCLEOTIDE SEQUENCE [LARGE SCALE GENOMIC DNA]</scope>
    <source>
        <strain evidence="6 7">FERMP-21014</strain>
    </source>
</reference>
<evidence type="ECO:0000256" key="2">
    <source>
        <dbReference type="ARBA" id="ARBA00022692"/>
    </source>
</evidence>
<gene>
    <name evidence="6" type="ORF">BSFP_001130</name>
</gene>
<accession>A0A1Y1BIC1</accession>
<sequence length="153" mass="16167">MAASTNSGGFDNPAWVRALLAQPWVLPLVRLALVSAFLIGGVNKAMHFGDAVAEQAHFGLHPAALWAALAIAVEIAGSLCVVFRRFTWLGAGSLGMLTLVAMLVANDFWNQTGVARFMALNSFFEHLGLIAALVLATLLADAKHPAGDGRTTR</sequence>
<evidence type="ECO:0000256" key="1">
    <source>
        <dbReference type="ARBA" id="ARBA00004141"/>
    </source>
</evidence>
<dbReference type="RefSeq" id="WP_096470679.1">
    <property type="nucleotide sequence ID" value="NZ_AP018111.1"/>
</dbReference>
<feature type="transmembrane region" description="Helical" evidence="5">
    <location>
        <begin position="117"/>
        <end position="140"/>
    </location>
</feature>
<keyword evidence="4 5" id="KW-0472">Membrane</keyword>
<evidence type="ECO:0000313" key="7">
    <source>
        <dbReference type="Proteomes" id="UP000218432"/>
    </source>
</evidence>